<dbReference type="PANTHER" id="PTHR36007:SF2">
    <property type="entry name" value="TRANSPORT PROTEIN-RELATED"/>
    <property type="match status" value="1"/>
</dbReference>
<proteinExistence type="predicted"/>
<sequence>MRSLILFFSQFPPEIATFFLAMTPVAEIRLSLPVAIFRFHLPAWEAIVWSVAGNMIPTTVILLFGGQFHHWVEKRSGFFFGQAWARHLASVQKSFVKYERYGLVGLFLFIAISLPGTGSYTAAIAAFLLGIPVAKSWPYIFAGVVVSALVITSVTVGLDKLF</sequence>
<dbReference type="PANTHER" id="PTHR36007">
    <property type="entry name" value="TRANSPORT PROTEIN-RELATED"/>
    <property type="match status" value="1"/>
</dbReference>
<evidence type="ECO:0000313" key="2">
    <source>
        <dbReference type="EMBL" id="KKW09312.1"/>
    </source>
</evidence>
<gene>
    <name evidence="2" type="ORF">UY44_C0004G0027</name>
</gene>
<evidence type="ECO:0000313" key="3">
    <source>
        <dbReference type="Proteomes" id="UP000033965"/>
    </source>
</evidence>
<keyword evidence="1" id="KW-0472">Membrane</keyword>
<name>A0A0G1Y342_9BACT</name>
<evidence type="ECO:0000256" key="1">
    <source>
        <dbReference type="SAM" id="Phobius"/>
    </source>
</evidence>
<keyword evidence="1" id="KW-0812">Transmembrane</keyword>
<feature type="transmembrane region" description="Helical" evidence="1">
    <location>
        <begin position="137"/>
        <end position="158"/>
    </location>
</feature>
<keyword evidence="1" id="KW-1133">Transmembrane helix</keyword>
<organism evidence="2 3">
    <name type="scientific">Candidatus Kaiserbacteria bacterium GW2011_GWA2_49_19</name>
    <dbReference type="NCBI Taxonomy" id="1618669"/>
    <lineage>
        <taxon>Bacteria</taxon>
        <taxon>Candidatus Kaiseribacteriota</taxon>
    </lineage>
</organism>
<evidence type="ECO:0008006" key="4">
    <source>
        <dbReference type="Google" id="ProtNLM"/>
    </source>
</evidence>
<dbReference type="EMBL" id="LCPZ01000004">
    <property type="protein sequence ID" value="KKW09312.1"/>
    <property type="molecule type" value="Genomic_DNA"/>
</dbReference>
<dbReference type="Proteomes" id="UP000033965">
    <property type="component" value="Unassembled WGS sequence"/>
</dbReference>
<feature type="transmembrane region" description="Helical" evidence="1">
    <location>
        <begin position="46"/>
        <end position="65"/>
    </location>
</feature>
<accession>A0A0G1Y342</accession>
<dbReference type="InterPro" id="IPR009577">
    <property type="entry name" value="Sm_multidrug_ex"/>
</dbReference>
<feature type="transmembrane region" description="Helical" evidence="1">
    <location>
        <begin position="103"/>
        <end position="131"/>
    </location>
</feature>
<reference evidence="2 3" key="1">
    <citation type="journal article" date="2015" name="Nature">
        <title>rRNA introns, odd ribosomes, and small enigmatic genomes across a large radiation of phyla.</title>
        <authorList>
            <person name="Brown C.T."/>
            <person name="Hug L.A."/>
            <person name="Thomas B.C."/>
            <person name="Sharon I."/>
            <person name="Castelle C.J."/>
            <person name="Singh A."/>
            <person name="Wilkins M.J."/>
            <person name="Williams K.H."/>
            <person name="Banfield J.F."/>
        </authorList>
    </citation>
    <scope>NUCLEOTIDE SEQUENCE [LARGE SCALE GENOMIC DNA]</scope>
</reference>
<comment type="caution">
    <text evidence="2">The sequence shown here is derived from an EMBL/GenBank/DDBJ whole genome shotgun (WGS) entry which is preliminary data.</text>
</comment>
<dbReference type="AlphaFoldDB" id="A0A0G1Y342"/>
<dbReference type="Pfam" id="PF06695">
    <property type="entry name" value="Sm_multidrug_ex"/>
    <property type="match status" value="1"/>
</dbReference>
<protein>
    <recommendedName>
        <fullName evidence="4">Small multi-drug export protein</fullName>
    </recommendedName>
</protein>